<organism evidence="2">
    <name type="scientific">hydrothermal vent metagenome</name>
    <dbReference type="NCBI Taxonomy" id="652676"/>
    <lineage>
        <taxon>unclassified sequences</taxon>
        <taxon>metagenomes</taxon>
        <taxon>ecological metagenomes</taxon>
    </lineage>
</organism>
<protein>
    <recommendedName>
        <fullName evidence="1">PIN domain-containing protein</fullName>
    </recommendedName>
</protein>
<dbReference type="InterPro" id="IPR041705">
    <property type="entry name" value="PIN_Sll0205"/>
</dbReference>
<dbReference type="PANTHER" id="PTHR36173:SF1">
    <property type="entry name" value="RIBONUCLEASE VAPC22"/>
    <property type="match status" value="1"/>
</dbReference>
<sequence length="132" mass="15656">MKYLLDTHTWIWWHMRPEKLSSKVKCIISNPEKYDELLLSAISPWEFSKLLEKRRIGISCNPEEWINKALEMPKLRIIDLSPIISYRSTILPEPFHKDPADQIIVASAHKENAIILTKDKHILSYEYVRTIW</sequence>
<accession>A0A3B1DKS4</accession>
<feature type="domain" description="PIN" evidence="1">
    <location>
        <begin position="3"/>
        <end position="122"/>
    </location>
</feature>
<dbReference type="Gene3D" id="3.40.50.1010">
    <property type="entry name" value="5'-nuclease"/>
    <property type="match status" value="1"/>
</dbReference>
<proteinExistence type="predicted"/>
<dbReference type="InterPro" id="IPR052919">
    <property type="entry name" value="TA_system_RNase"/>
</dbReference>
<gene>
    <name evidence="2" type="ORF">MNBD_UNCLBAC01-911</name>
</gene>
<dbReference type="CDD" id="cd09872">
    <property type="entry name" value="PIN_Sll0205-like"/>
    <property type="match status" value="1"/>
</dbReference>
<dbReference type="EMBL" id="UOGJ01000127">
    <property type="protein sequence ID" value="VAX37383.1"/>
    <property type="molecule type" value="Genomic_DNA"/>
</dbReference>
<dbReference type="InterPro" id="IPR029060">
    <property type="entry name" value="PIN-like_dom_sf"/>
</dbReference>
<name>A0A3B1DKS4_9ZZZZ</name>
<reference evidence="2" key="1">
    <citation type="submission" date="2018-06" db="EMBL/GenBank/DDBJ databases">
        <authorList>
            <person name="Zhirakovskaya E."/>
        </authorList>
    </citation>
    <scope>NUCLEOTIDE SEQUENCE</scope>
</reference>
<dbReference type="AlphaFoldDB" id="A0A3B1DKS4"/>
<dbReference type="Pfam" id="PF01850">
    <property type="entry name" value="PIN"/>
    <property type="match status" value="1"/>
</dbReference>
<dbReference type="PANTHER" id="PTHR36173">
    <property type="entry name" value="RIBONUCLEASE VAPC16-RELATED"/>
    <property type="match status" value="1"/>
</dbReference>
<dbReference type="InterPro" id="IPR002716">
    <property type="entry name" value="PIN_dom"/>
</dbReference>
<evidence type="ECO:0000259" key="1">
    <source>
        <dbReference type="Pfam" id="PF01850"/>
    </source>
</evidence>
<dbReference type="SUPFAM" id="SSF88723">
    <property type="entry name" value="PIN domain-like"/>
    <property type="match status" value="1"/>
</dbReference>
<evidence type="ECO:0000313" key="2">
    <source>
        <dbReference type="EMBL" id="VAX37383.1"/>
    </source>
</evidence>